<keyword evidence="1" id="KW-0645">Protease</keyword>
<dbReference type="InterPro" id="IPR001584">
    <property type="entry name" value="Integrase_cat-core"/>
</dbReference>
<gene>
    <name evidence="4" type="ORF">CR513_09902</name>
</gene>
<dbReference type="SUPFAM" id="SSF53098">
    <property type="entry name" value="Ribonuclease H-like"/>
    <property type="match status" value="1"/>
</dbReference>
<protein>
    <recommendedName>
        <fullName evidence="3">Integrase catalytic domain-containing protein</fullName>
    </recommendedName>
</protein>
<dbReference type="InterPro" id="IPR039537">
    <property type="entry name" value="Retrotran_Ty1/copia-like"/>
</dbReference>
<dbReference type="Proteomes" id="UP000257109">
    <property type="component" value="Unassembled WGS sequence"/>
</dbReference>
<dbReference type="OrthoDB" id="6776856at2759"/>
<evidence type="ECO:0000313" key="4">
    <source>
        <dbReference type="EMBL" id="RDY06156.1"/>
    </source>
</evidence>
<dbReference type="PROSITE" id="PS50994">
    <property type="entry name" value="INTEGRASE"/>
    <property type="match status" value="1"/>
</dbReference>
<dbReference type="GO" id="GO:0003676">
    <property type="term" value="F:nucleic acid binding"/>
    <property type="evidence" value="ECO:0007669"/>
    <property type="project" value="InterPro"/>
</dbReference>
<name>A0A371HTN9_MUCPR</name>
<dbReference type="PANTHER" id="PTHR42648:SF18">
    <property type="entry name" value="RETROTRANSPOSON, UNCLASSIFIED-LIKE PROTEIN"/>
    <property type="match status" value="1"/>
</dbReference>
<dbReference type="InterPro" id="IPR036397">
    <property type="entry name" value="RNaseH_sf"/>
</dbReference>
<evidence type="ECO:0000313" key="5">
    <source>
        <dbReference type="Proteomes" id="UP000257109"/>
    </source>
</evidence>
<accession>A0A371HTN9</accession>
<dbReference type="AlphaFoldDB" id="A0A371HTN9"/>
<reference evidence="4" key="1">
    <citation type="submission" date="2018-05" db="EMBL/GenBank/DDBJ databases">
        <title>Draft genome of Mucuna pruriens seed.</title>
        <authorList>
            <person name="Nnadi N.E."/>
            <person name="Vos R."/>
            <person name="Hasami M.H."/>
            <person name="Devisetty U.K."/>
            <person name="Aguiy J.C."/>
        </authorList>
    </citation>
    <scope>NUCLEOTIDE SEQUENCE [LARGE SCALE GENOMIC DNA]</scope>
    <source>
        <strain evidence="4">JCA_2017</strain>
    </source>
</reference>
<dbReference type="Pfam" id="PF25597">
    <property type="entry name" value="SH3_retrovirus"/>
    <property type="match status" value="1"/>
</dbReference>
<comment type="caution">
    <text evidence="4">The sequence shown here is derived from an EMBL/GenBank/DDBJ whole genome shotgun (WGS) entry which is preliminary data.</text>
</comment>
<dbReference type="InterPro" id="IPR054722">
    <property type="entry name" value="PolX-like_BBD"/>
</dbReference>
<dbReference type="PANTHER" id="PTHR42648">
    <property type="entry name" value="TRANSPOSASE, PUTATIVE-RELATED"/>
    <property type="match status" value="1"/>
</dbReference>
<dbReference type="InterPro" id="IPR012337">
    <property type="entry name" value="RNaseH-like_sf"/>
</dbReference>
<evidence type="ECO:0000259" key="3">
    <source>
        <dbReference type="PROSITE" id="PS50994"/>
    </source>
</evidence>
<feature type="non-terminal residue" evidence="4">
    <location>
        <position position="617"/>
    </location>
</feature>
<dbReference type="GO" id="GO:0008233">
    <property type="term" value="F:peptidase activity"/>
    <property type="evidence" value="ECO:0007669"/>
    <property type="project" value="UniProtKB-KW"/>
</dbReference>
<evidence type="ECO:0000256" key="2">
    <source>
        <dbReference type="SAM" id="MobiDB-lite"/>
    </source>
</evidence>
<evidence type="ECO:0000256" key="1">
    <source>
        <dbReference type="ARBA" id="ARBA00022670"/>
    </source>
</evidence>
<dbReference type="Gene3D" id="3.30.420.10">
    <property type="entry name" value="Ribonuclease H-like superfamily/Ribonuclease H"/>
    <property type="match status" value="1"/>
</dbReference>
<organism evidence="4 5">
    <name type="scientific">Mucuna pruriens</name>
    <name type="common">Velvet bean</name>
    <name type="synonym">Dolichos pruriens</name>
    <dbReference type="NCBI Taxonomy" id="157652"/>
    <lineage>
        <taxon>Eukaryota</taxon>
        <taxon>Viridiplantae</taxon>
        <taxon>Streptophyta</taxon>
        <taxon>Embryophyta</taxon>
        <taxon>Tracheophyta</taxon>
        <taxon>Spermatophyta</taxon>
        <taxon>Magnoliopsida</taxon>
        <taxon>eudicotyledons</taxon>
        <taxon>Gunneridae</taxon>
        <taxon>Pentapetalae</taxon>
        <taxon>rosids</taxon>
        <taxon>fabids</taxon>
        <taxon>Fabales</taxon>
        <taxon>Fabaceae</taxon>
        <taxon>Papilionoideae</taxon>
        <taxon>50 kb inversion clade</taxon>
        <taxon>NPAAA clade</taxon>
        <taxon>indigoferoid/millettioid clade</taxon>
        <taxon>Phaseoleae</taxon>
        <taxon>Mucuna</taxon>
    </lineage>
</organism>
<feature type="domain" description="Integrase catalytic" evidence="3">
    <location>
        <begin position="400"/>
        <end position="567"/>
    </location>
</feature>
<dbReference type="Pfam" id="PF14223">
    <property type="entry name" value="Retrotran_gag_2"/>
    <property type="match status" value="1"/>
</dbReference>
<keyword evidence="1" id="KW-0378">Hydrolase</keyword>
<dbReference type="Pfam" id="PF00665">
    <property type="entry name" value="rve"/>
    <property type="match status" value="1"/>
</dbReference>
<dbReference type="InterPro" id="IPR057670">
    <property type="entry name" value="SH3_retrovirus"/>
</dbReference>
<dbReference type="GO" id="GO:0015074">
    <property type="term" value="P:DNA integration"/>
    <property type="evidence" value="ECO:0007669"/>
    <property type="project" value="InterPro"/>
</dbReference>
<dbReference type="GO" id="GO:0006508">
    <property type="term" value="P:proteolysis"/>
    <property type="evidence" value="ECO:0007669"/>
    <property type="project" value="UniProtKB-KW"/>
</dbReference>
<feature type="region of interest" description="Disordered" evidence="2">
    <location>
        <begin position="137"/>
        <end position="217"/>
    </location>
</feature>
<sequence>MGVIFGFQEVLEIVVNGIQVEVGATKIASANSAKEAWNILNKSYEGVDEIKKLLSINDQESNGDCFTKIQMLVNSMKACDEKLLDQQIVKKILRILTSQFEHIVVVIEESKDLQRMRVEEMQNSLEAHEQRLLAQAFRRNDGGGSKNKGKWKNKLKDSNEGPKVSNQNSGGNNHKKNGDHGKFSKGGDQNKGGNKGKQKKEDEAQMAQGDSDDSDSNHVLLMVTTSDYAKSDFWYLDIGCSNHMNGNKGWFVNLDENVKTMVKFVNNSIVTAEGMGKVLIHRRGQQSFITDILYVSQMKTNLLSLGQLLEKGYVMNMEHNMMKVCDSKRKFILKAPLSKNITFKIVIQIGESNCLVATSLSLLKKKGMVHGLPSIEAPKELCEGCLISKHTRSSFKSNILATKALLEVIYSNVCSPMESVLLGGNHYFISFVDDFSRKLWVYLIKRKGEAFKMIKRFKAMVEKQCDQSIKILRTDDGGEYTSHDFHSYCDKEGIIQEVTAPYTPQHNGKAIRRNRTLMNMIQCMLKDKNMPKQFWGEVVSTAAYILNRSPTKSLNDVIPEEVWTGRKLTISHFRIFGSLCFKHVPDERRKKLDDKGQPMMFLGYDSTSAYKLYSPTS</sequence>
<dbReference type="EMBL" id="QJKJ01001742">
    <property type="protein sequence ID" value="RDY06156.1"/>
    <property type="molecule type" value="Genomic_DNA"/>
</dbReference>
<proteinExistence type="predicted"/>
<dbReference type="Pfam" id="PF22936">
    <property type="entry name" value="Pol_BBD"/>
    <property type="match status" value="1"/>
</dbReference>
<keyword evidence="5" id="KW-1185">Reference proteome</keyword>